<gene>
    <name evidence="2" type="ORF">GETHED_21150</name>
</gene>
<reference evidence="2" key="1">
    <citation type="journal article" date="2023" name="Antonie Van Leeuwenhoek">
        <title>Mesoterricola silvestris gen. nov., sp. nov., Mesoterricola sediminis sp. nov., Geothrix oryzae sp. nov., Geothrix edaphica sp. nov., Geothrix rubra sp. nov., and Geothrix limicola sp. nov., six novel members of Acidobacteriota isolated from soils.</title>
        <authorList>
            <person name="Itoh H."/>
            <person name="Sugisawa Y."/>
            <person name="Mise K."/>
            <person name="Xu Z."/>
            <person name="Kuniyasu M."/>
            <person name="Ushijima N."/>
            <person name="Kawano K."/>
            <person name="Kobayashi E."/>
            <person name="Shiratori Y."/>
            <person name="Masuda Y."/>
            <person name="Senoo K."/>
        </authorList>
    </citation>
    <scope>NUCLEOTIDE SEQUENCE</scope>
    <source>
        <strain evidence="2">Red802</strain>
    </source>
</reference>
<protein>
    <recommendedName>
        <fullName evidence="1">Anti-sigma-28 factor FlgM C-terminal domain-containing protein</fullName>
    </recommendedName>
</protein>
<evidence type="ECO:0000259" key="1">
    <source>
        <dbReference type="Pfam" id="PF04316"/>
    </source>
</evidence>
<sequence length="68" mass="7486">MALKESAADHLVAVAHEVLAETPDIRTEKLKALKRQLEAGTYHPDEGAVAEGVIREYLSKTDRQDDQG</sequence>
<evidence type="ECO:0000313" key="2">
    <source>
        <dbReference type="EMBL" id="GLH67751.1"/>
    </source>
</evidence>
<keyword evidence="3" id="KW-1185">Reference proteome</keyword>
<organism evidence="2 3">
    <name type="scientific">Geothrix edaphica</name>
    <dbReference type="NCBI Taxonomy" id="2927976"/>
    <lineage>
        <taxon>Bacteria</taxon>
        <taxon>Pseudomonadati</taxon>
        <taxon>Acidobacteriota</taxon>
        <taxon>Holophagae</taxon>
        <taxon>Holophagales</taxon>
        <taxon>Holophagaceae</taxon>
        <taxon>Geothrix</taxon>
    </lineage>
</organism>
<feature type="domain" description="Anti-sigma-28 factor FlgM C-terminal" evidence="1">
    <location>
        <begin position="13"/>
        <end position="54"/>
    </location>
</feature>
<dbReference type="SUPFAM" id="SSF101498">
    <property type="entry name" value="Anti-sigma factor FlgM"/>
    <property type="match status" value="1"/>
</dbReference>
<accession>A0ABQ5Q0C2</accession>
<dbReference type="InterPro" id="IPR031316">
    <property type="entry name" value="FlgM_C"/>
</dbReference>
<dbReference type="EMBL" id="BSDC01000003">
    <property type="protein sequence ID" value="GLH67751.1"/>
    <property type="molecule type" value="Genomic_DNA"/>
</dbReference>
<name>A0ABQ5Q0C2_9BACT</name>
<dbReference type="RefSeq" id="WP_285609114.1">
    <property type="nucleotide sequence ID" value="NZ_BSDC01000003.1"/>
</dbReference>
<dbReference type="Pfam" id="PF04316">
    <property type="entry name" value="FlgM"/>
    <property type="match status" value="1"/>
</dbReference>
<comment type="caution">
    <text evidence="2">The sequence shown here is derived from an EMBL/GenBank/DDBJ whole genome shotgun (WGS) entry which is preliminary data.</text>
</comment>
<proteinExistence type="predicted"/>
<dbReference type="InterPro" id="IPR035890">
    <property type="entry name" value="Anti-sigma-28_factor_FlgM_sf"/>
</dbReference>
<dbReference type="Proteomes" id="UP001165044">
    <property type="component" value="Unassembled WGS sequence"/>
</dbReference>
<evidence type="ECO:0000313" key="3">
    <source>
        <dbReference type="Proteomes" id="UP001165044"/>
    </source>
</evidence>